<proteinExistence type="predicted"/>
<evidence type="ECO:0000313" key="2">
    <source>
        <dbReference type="Proteomes" id="UP001149303"/>
    </source>
</evidence>
<dbReference type="AlphaFoldDB" id="A0A9X4IRH8"/>
<dbReference type="EMBL" id="JAIWJY010000013">
    <property type="protein sequence ID" value="MDE1208241.1"/>
    <property type="molecule type" value="Genomic_DNA"/>
</dbReference>
<protein>
    <submittedName>
        <fullName evidence="1">Uncharacterized protein</fullName>
    </submittedName>
</protein>
<dbReference type="Proteomes" id="UP001149303">
    <property type="component" value="Unassembled WGS sequence"/>
</dbReference>
<dbReference type="GO" id="GO:0033104">
    <property type="term" value="C:type VI protein secretion system complex"/>
    <property type="evidence" value="ECO:0007669"/>
    <property type="project" value="InterPro"/>
</dbReference>
<reference evidence="1" key="1">
    <citation type="submission" date="2021-09" db="EMBL/GenBank/DDBJ databases">
        <authorList>
            <person name="Smyrli M."/>
        </authorList>
    </citation>
    <scope>NUCLEOTIDE SEQUENCE</scope>
    <source>
        <strain evidence="1">LAR25</strain>
    </source>
</reference>
<dbReference type="Pfam" id="PF17642">
    <property type="entry name" value="TssD"/>
    <property type="match status" value="1"/>
</dbReference>
<dbReference type="RefSeq" id="WP_274641224.1">
    <property type="nucleotide sequence ID" value="NZ_JAIWJY010000013.1"/>
</dbReference>
<sequence>MNIKAKLFVCGEERELLTTNLNYNRLTDWNGKPTSALMGGTISVTFESQMYDDSFAEWIKADRTENPKVEYPANLYLLRDGKIVFYKDEFDGVELFQYNFQDGVLVNYYEAFDNQKGMYVTLTISPAMQDYRFFNNSTDWRRKSPTRYIKHWQESFIPPIKETPYKAKETNKSEKNPQIISGWWTKNKNDRLNLKKAKLGDTVYFHIETKDINDGEEIDCKLYDLDKFLWDYLYPDDDKFNKKEVHKKAIVKNNKATIELFLNQKWEQNLVEDRAYDIELYWRVTYKKITKNLPNRESIYLNVAFTDRTLFFKPSIAGGKLPQLIANDGSPLFLAELKEATIDEVEDVAKSKIKKKVKKKAEKLVSSAVAGYNNAIESKVTTIALAKLAKGNMVDTNGKIHTKSRKIYQYTEEVFNKEVIVKRGRRFNNGIVKSAANQAHYFATNGTNVEILNTLRIRPLMSAEDASEAFSKIFSLVDFSMMSLEEITDTPLNVPDFLLKRFLPKTPIVGISLWLEFLGYVALVEHEKQEAMVDQIMQEKLERAKTKGLDALRTFLHVYETEYNLIAVSNKTLSALLLGKFRTLKKLNDYESEQKFSTKNVQILYKAVYGEEKGRFDYVIESIFIDK</sequence>
<dbReference type="InterPro" id="IPR041408">
    <property type="entry name" value="Hcp_Tssd"/>
</dbReference>
<evidence type="ECO:0000313" key="1">
    <source>
        <dbReference type="EMBL" id="MDE1208241.1"/>
    </source>
</evidence>
<keyword evidence="2" id="KW-1185">Reference proteome</keyword>
<comment type="caution">
    <text evidence="1">The sequence shown here is derived from an EMBL/GenBank/DDBJ whole genome shotgun (WGS) entry which is preliminary data.</text>
</comment>
<accession>A0A9X4IRH8</accession>
<name>A0A9X4IRH8_9FLAO</name>
<organism evidence="1 2">
    <name type="scientific">Tenacibaculum larymnensis</name>
    <dbReference type="NCBI Taxonomy" id="2878201"/>
    <lineage>
        <taxon>Bacteria</taxon>
        <taxon>Pseudomonadati</taxon>
        <taxon>Bacteroidota</taxon>
        <taxon>Flavobacteriia</taxon>
        <taxon>Flavobacteriales</taxon>
        <taxon>Flavobacteriaceae</taxon>
        <taxon>Tenacibaculum</taxon>
    </lineage>
</organism>
<gene>
    <name evidence="1" type="ORF">LCI24_15695</name>
</gene>